<dbReference type="InterPro" id="IPR036928">
    <property type="entry name" value="AS_sf"/>
</dbReference>
<comment type="similarity">
    <text evidence="1">Belongs to the amidase family.</text>
</comment>
<dbReference type="InterPro" id="IPR020556">
    <property type="entry name" value="Amidase_CS"/>
</dbReference>
<sequence length="596" mass="65061">MSTPPQDFFWLNRPASKEYAIPYEAPPADANPVVRGLPLYYAGSLVARLGFIQSFLWRNAGFDRLRGRRELEYVDPRYEPNVIRTSHQPPSSADGISALLGEDWQAKRLPSNIYPSVLDYHEAFKAGSLTPSALAEALLPLVLRNVPNKTKHSTAFLETQVDLVRQAAAESTQRYADGKPLSPLDGVPVAIKDEQDITGYSKSLGSKIDYTDKNDATSYCVQLWQDAGAVVLGKTNMHELGMDTTNNNPVWGTPLNPHNDRYYCGGSSGGSAYVVAAGLTPVAMGNDGGGSIRIPSAYCGIYGLKTSHGRASIRPTSNETKSTGVAGPMAANMVDLEISYRLMCQPDPLEQDAKLFVPPARVDLEKNRRKVIGIYKTWFDRADPEVKKSCQDTIDYLTKNLGYETVYVDIPLVHDGQLAHAMTILVEGASAVAHVNQLSPANQILIAVGSQTSGVDIMQAQKLRNLLMKHLAHLYEQHPGMIILTATTPNPGISFHPADLKHGVTDANTEIRNMEYVWMANLVGCPAITVPVAYVEPVVGTGKVPIGLMGMGEWCSEDELLAFGYDVERYLNNESPQGRVKPFNFVNPIEVAAAES</sequence>
<dbReference type="PANTHER" id="PTHR11895:SF67">
    <property type="entry name" value="AMIDASE DOMAIN-CONTAINING PROTEIN"/>
    <property type="match status" value="1"/>
</dbReference>
<evidence type="ECO:0000256" key="1">
    <source>
        <dbReference type="ARBA" id="ARBA00009199"/>
    </source>
</evidence>
<gene>
    <name evidence="3" type="ORF">R9X50_00780600</name>
</gene>
<dbReference type="Gene3D" id="3.90.1300.10">
    <property type="entry name" value="Amidase signature (AS) domain"/>
    <property type="match status" value="1"/>
</dbReference>
<reference evidence="3 4" key="1">
    <citation type="submission" date="2023-11" db="EMBL/GenBank/DDBJ databases">
        <title>An acidophilic fungus is an integral part of prey digestion in a carnivorous sundew plant.</title>
        <authorList>
            <person name="Tsai I.J."/>
        </authorList>
    </citation>
    <scope>NUCLEOTIDE SEQUENCE [LARGE SCALE GENOMIC DNA]</scope>
    <source>
        <strain evidence="3">169a</strain>
    </source>
</reference>
<dbReference type="GO" id="GO:0003824">
    <property type="term" value="F:catalytic activity"/>
    <property type="evidence" value="ECO:0007669"/>
    <property type="project" value="InterPro"/>
</dbReference>
<dbReference type="EMBL" id="CP138593">
    <property type="protein sequence ID" value="WPH04909.1"/>
    <property type="molecule type" value="Genomic_DNA"/>
</dbReference>
<dbReference type="Proteomes" id="UP001303373">
    <property type="component" value="Chromosome 14"/>
</dbReference>
<dbReference type="InterPro" id="IPR000120">
    <property type="entry name" value="Amidase"/>
</dbReference>
<dbReference type="PANTHER" id="PTHR11895">
    <property type="entry name" value="TRANSAMIDASE"/>
    <property type="match status" value="1"/>
</dbReference>
<evidence type="ECO:0000313" key="3">
    <source>
        <dbReference type="EMBL" id="WPH04909.1"/>
    </source>
</evidence>
<dbReference type="InterPro" id="IPR023631">
    <property type="entry name" value="Amidase_dom"/>
</dbReference>
<evidence type="ECO:0000313" key="4">
    <source>
        <dbReference type="Proteomes" id="UP001303373"/>
    </source>
</evidence>
<dbReference type="SUPFAM" id="SSF75304">
    <property type="entry name" value="Amidase signature (AS) enzymes"/>
    <property type="match status" value="1"/>
</dbReference>
<dbReference type="PROSITE" id="PS00571">
    <property type="entry name" value="AMIDASES"/>
    <property type="match status" value="1"/>
</dbReference>
<organism evidence="3 4">
    <name type="scientific">Acrodontium crateriforme</name>
    <dbReference type="NCBI Taxonomy" id="150365"/>
    <lineage>
        <taxon>Eukaryota</taxon>
        <taxon>Fungi</taxon>
        <taxon>Dikarya</taxon>
        <taxon>Ascomycota</taxon>
        <taxon>Pezizomycotina</taxon>
        <taxon>Dothideomycetes</taxon>
        <taxon>Dothideomycetidae</taxon>
        <taxon>Mycosphaerellales</taxon>
        <taxon>Teratosphaeriaceae</taxon>
        <taxon>Acrodontium</taxon>
    </lineage>
</organism>
<evidence type="ECO:0000259" key="2">
    <source>
        <dbReference type="Pfam" id="PF01425"/>
    </source>
</evidence>
<proteinExistence type="inferred from homology"/>
<feature type="domain" description="Amidase" evidence="2">
    <location>
        <begin position="149"/>
        <end position="561"/>
    </location>
</feature>
<accession>A0AAQ3MAR8</accession>
<dbReference type="Pfam" id="PF01425">
    <property type="entry name" value="Amidase"/>
    <property type="match status" value="1"/>
</dbReference>
<name>A0AAQ3MAR8_9PEZI</name>
<protein>
    <recommendedName>
        <fullName evidence="2">Amidase domain-containing protein</fullName>
    </recommendedName>
</protein>
<dbReference type="AlphaFoldDB" id="A0AAQ3MAR8"/>
<keyword evidence="4" id="KW-1185">Reference proteome</keyword>